<dbReference type="EMBL" id="CP001684">
    <property type="protein sequence ID" value="ACV23717.1"/>
    <property type="molecule type" value="Genomic_DNA"/>
</dbReference>
<dbReference type="PANTHER" id="PTHR30024:SF47">
    <property type="entry name" value="TAURINE-BINDING PERIPLASMIC PROTEIN"/>
    <property type="match status" value="1"/>
</dbReference>
<comment type="subcellular location">
    <subcellularLocation>
        <location evidence="1">Periplasm</location>
    </subcellularLocation>
</comment>
<sequence length="376" mass="41267">MKKNMSRRNFVGVGAVAAASLMLPGCASDGGDTTEQAAEETATEATTEEAASEEPKPLTKIRMAYGGAGHITTEVAMDQGYLAEEGVEVEFVQFENNVDCFAGVFSDKVDVLASQGTNMPLQQIGSGNELVIFGRYMMQGCMPIVAKTGTKWNGPEDLLGKTLASSGNEYAVMGPLLDAGHDPLNEINLMVLNNHADRLEAVRAGEADYAIVGTSQNYNVSQMDDLEVMAYESDVTPNYSCCVADCSAEFLANNRDALKGLLRAWLRALSFYNRNKDYCIELNAKNVNSPKEYIEIFANNDHYKMMVDPGRSVVDRAWNWMGELGFLDEGWENINLDDHIDISLYEEALEEVTAAHGDEDPEFYEQCAKDFAELNA</sequence>
<dbReference type="PROSITE" id="PS51318">
    <property type="entry name" value="TAT"/>
    <property type="match status" value="1"/>
</dbReference>
<dbReference type="PANTHER" id="PTHR30024">
    <property type="entry name" value="ALIPHATIC SULFONATES-BINDING PROTEIN-RELATED"/>
    <property type="match status" value="1"/>
</dbReference>
<feature type="signal peptide" evidence="5">
    <location>
        <begin position="1"/>
        <end position="27"/>
    </location>
</feature>
<protein>
    <recommendedName>
        <fullName evidence="6">SsuA/THI5-like domain-containing protein</fullName>
    </recommendedName>
</protein>
<proteinExistence type="inferred from homology"/>
<evidence type="ECO:0000256" key="5">
    <source>
        <dbReference type="SAM" id="SignalP"/>
    </source>
</evidence>
<keyword evidence="8" id="KW-1185">Reference proteome</keyword>
<dbReference type="KEGG" id="shi:Shel_27190"/>
<dbReference type="InterPro" id="IPR015168">
    <property type="entry name" value="SsuA/THI5"/>
</dbReference>
<feature type="chain" id="PRO_5002980734" description="SsuA/THI5-like domain-containing protein" evidence="5">
    <location>
        <begin position="28"/>
        <end position="376"/>
    </location>
</feature>
<evidence type="ECO:0000256" key="3">
    <source>
        <dbReference type="ARBA" id="ARBA00022729"/>
    </source>
</evidence>
<evidence type="ECO:0000313" key="8">
    <source>
        <dbReference type="Proteomes" id="UP000002026"/>
    </source>
</evidence>
<dbReference type="SUPFAM" id="SSF53850">
    <property type="entry name" value="Periplasmic binding protein-like II"/>
    <property type="match status" value="1"/>
</dbReference>
<dbReference type="InterPro" id="IPR006311">
    <property type="entry name" value="TAT_signal"/>
</dbReference>
<dbReference type="Proteomes" id="UP000002026">
    <property type="component" value="Chromosome"/>
</dbReference>
<comment type="similarity">
    <text evidence="2">Belongs to the bacterial solute-binding protein SsuA/TauA family.</text>
</comment>
<reference evidence="7 8" key="1">
    <citation type="journal article" date="2009" name="Stand. Genomic Sci.">
        <title>Complete genome sequence of Slackia heliotrinireducens type strain (RHS 1).</title>
        <authorList>
            <person name="Pukall R."/>
            <person name="Lapidus A."/>
            <person name="Nolan M."/>
            <person name="Copeland A."/>
            <person name="Glavina Del Rio T."/>
            <person name="Lucas S."/>
            <person name="Chen F."/>
            <person name="Tice H."/>
            <person name="Cheng J.F."/>
            <person name="Chertkov O."/>
            <person name="Bruce D."/>
            <person name="Goodwin L."/>
            <person name="Kuske C."/>
            <person name="Brettin T."/>
            <person name="Detter J.C."/>
            <person name="Han C."/>
            <person name="Pitluck S."/>
            <person name="Pati A."/>
            <person name="Mavrommatis K."/>
            <person name="Ivanova N."/>
            <person name="Ovchinnikova G."/>
            <person name="Chen A."/>
            <person name="Palaniappan K."/>
            <person name="Schneider S."/>
            <person name="Rohde M."/>
            <person name="Chain P."/>
            <person name="D'haeseleer P."/>
            <person name="Goker M."/>
            <person name="Bristow J."/>
            <person name="Eisen J.A."/>
            <person name="Markowitz V."/>
            <person name="Kyrpides N.C."/>
            <person name="Klenk H.P."/>
            <person name="Hugenholtz P."/>
        </authorList>
    </citation>
    <scope>NUCLEOTIDE SEQUENCE [LARGE SCALE GENOMIC DNA]</scope>
    <source>
        <strain evidence="8">ATCC 29202 / DSM 20476 / NCTC 11029 / RHS 1</strain>
    </source>
</reference>
<dbReference type="HOGENOM" id="CLU_028871_0_1_11"/>
<accession>C7N3J4</accession>
<dbReference type="eggNOG" id="COG0715">
    <property type="taxonomic scope" value="Bacteria"/>
</dbReference>
<feature type="domain" description="SsuA/THI5-like" evidence="6">
    <location>
        <begin position="70"/>
        <end position="271"/>
    </location>
</feature>
<keyword evidence="3 5" id="KW-0732">Signal</keyword>
<gene>
    <name evidence="7" type="ordered locus">Shel_27190</name>
</gene>
<evidence type="ECO:0000256" key="2">
    <source>
        <dbReference type="ARBA" id="ARBA00010742"/>
    </source>
</evidence>
<dbReference type="Pfam" id="PF09084">
    <property type="entry name" value="NMT1"/>
    <property type="match status" value="1"/>
</dbReference>
<dbReference type="Gene3D" id="3.40.190.10">
    <property type="entry name" value="Periplasmic binding protein-like II"/>
    <property type="match status" value="2"/>
</dbReference>
<dbReference type="RefSeq" id="WP_012799813.1">
    <property type="nucleotide sequence ID" value="NC_013165.1"/>
</dbReference>
<dbReference type="STRING" id="471855.Shel_27190"/>
<organism evidence="7 8">
    <name type="scientific">Slackia heliotrinireducens (strain ATCC 29202 / DSM 20476 / NCTC 11029 / RHS 1)</name>
    <name type="common">Peptococcus heliotrinreducens</name>
    <dbReference type="NCBI Taxonomy" id="471855"/>
    <lineage>
        <taxon>Bacteria</taxon>
        <taxon>Bacillati</taxon>
        <taxon>Actinomycetota</taxon>
        <taxon>Coriobacteriia</taxon>
        <taxon>Eggerthellales</taxon>
        <taxon>Eggerthellaceae</taxon>
        <taxon>Slackia</taxon>
    </lineage>
</organism>
<evidence type="ECO:0000313" key="7">
    <source>
        <dbReference type="EMBL" id="ACV23717.1"/>
    </source>
</evidence>
<dbReference type="AlphaFoldDB" id="C7N3J4"/>
<name>C7N3J4_SLAHD</name>
<feature type="region of interest" description="Disordered" evidence="4">
    <location>
        <begin position="27"/>
        <end position="56"/>
    </location>
</feature>
<evidence type="ECO:0000256" key="1">
    <source>
        <dbReference type="ARBA" id="ARBA00004418"/>
    </source>
</evidence>
<evidence type="ECO:0000256" key="4">
    <source>
        <dbReference type="SAM" id="MobiDB-lite"/>
    </source>
</evidence>
<feature type="compositionally biased region" description="Acidic residues" evidence="4">
    <location>
        <begin position="37"/>
        <end position="52"/>
    </location>
</feature>
<evidence type="ECO:0000259" key="6">
    <source>
        <dbReference type="Pfam" id="PF09084"/>
    </source>
</evidence>
<dbReference type="GO" id="GO:0042597">
    <property type="term" value="C:periplasmic space"/>
    <property type="evidence" value="ECO:0007669"/>
    <property type="project" value="UniProtKB-SubCell"/>
</dbReference>